<feature type="region of interest" description="Disordered" evidence="4">
    <location>
        <begin position="213"/>
        <end position="236"/>
    </location>
</feature>
<dbReference type="InterPro" id="IPR042755">
    <property type="entry name" value="COP1"/>
</dbReference>
<evidence type="ECO:0000256" key="3">
    <source>
        <dbReference type="PROSITE-ProRule" id="PRU00221"/>
    </source>
</evidence>
<dbReference type="InterPro" id="IPR019775">
    <property type="entry name" value="WD40_repeat_CS"/>
</dbReference>
<evidence type="ECO:0000313" key="6">
    <source>
        <dbReference type="Proteomes" id="UP000789508"/>
    </source>
</evidence>
<dbReference type="PROSITE" id="PS00678">
    <property type="entry name" value="WD_REPEATS_1"/>
    <property type="match status" value="2"/>
</dbReference>
<keyword evidence="1 3" id="KW-0853">WD repeat</keyword>
<dbReference type="Gene3D" id="2.130.10.10">
    <property type="entry name" value="YVTN repeat-like/Quinoprotein amine dehydrogenase"/>
    <property type="match status" value="2"/>
</dbReference>
<feature type="region of interest" description="Disordered" evidence="4">
    <location>
        <begin position="105"/>
        <end position="184"/>
    </location>
</feature>
<dbReference type="GO" id="GO:0043161">
    <property type="term" value="P:proteasome-mediated ubiquitin-dependent protein catabolic process"/>
    <property type="evidence" value="ECO:0007669"/>
    <property type="project" value="TreeGrafter"/>
</dbReference>
<keyword evidence="2" id="KW-0677">Repeat</keyword>
<reference evidence="5" key="1">
    <citation type="submission" date="2021-06" db="EMBL/GenBank/DDBJ databases">
        <authorList>
            <person name="Kallberg Y."/>
            <person name="Tangrot J."/>
            <person name="Rosling A."/>
        </authorList>
    </citation>
    <scope>NUCLEOTIDE SEQUENCE</scope>
    <source>
        <strain evidence="5">FL130A</strain>
    </source>
</reference>
<dbReference type="InterPro" id="IPR036322">
    <property type="entry name" value="WD40_repeat_dom_sf"/>
</dbReference>
<dbReference type="Proteomes" id="UP000789508">
    <property type="component" value="Unassembled WGS sequence"/>
</dbReference>
<feature type="compositionally biased region" description="Polar residues" evidence="4">
    <location>
        <begin position="105"/>
        <end position="117"/>
    </location>
</feature>
<dbReference type="PANTHER" id="PTHR44080:SF1">
    <property type="entry name" value="E3 UBIQUITIN-PROTEIN LIGASE COP1"/>
    <property type="match status" value="1"/>
</dbReference>
<dbReference type="AlphaFoldDB" id="A0A9N8ZX14"/>
<protein>
    <submittedName>
        <fullName evidence="5">1395_t:CDS:1</fullName>
    </submittedName>
</protein>
<dbReference type="PROSITE" id="PS50082">
    <property type="entry name" value="WD_REPEATS_2"/>
    <property type="match status" value="1"/>
</dbReference>
<dbReference type="OrthoDB" id="273771at2759"/>
<dbReference type="InterPro" id="IPR015943">
    <property type="entry name" value="WD40/YVTN_repeat-like_dom_sf"/>
</dbReference>
<evidence type="ECO:0000256" key="2">
    <source>
        <dbReference type="ARBA" id="ARBA00022737"/>
    </source>
</evidence>
<feature type="compositionally biased region" description="Polar residues" evidence="4">
    <location>
        <begin position="132"/>
        <end position="160"/>
    </location>
</feature>
<accession>A0A9N8ZX14</accession>
<dbReference type="SUPFAM" id="SSF50978">
    <property type="entry name" value="WD40 repeat-like"/>
    <property type="match status" value="1"/>
</dbReference>
<dbReference type="EMBL" id="CAJVPS010000817">
    <property type="protein sequence ID" value="CAG8510325.1"/>
    <property type="molecule type" value="Genomic_DNA"/>
</dbReference>
<evidence type="ECO:0000256" key="1">
    <source>
        <dbReference type="ARBA" id="ARBA00022574"/>
    </source>
</evidence>
<comment type="caution">
    <text evidence="5">The sequence shown here is derived from an EMBL/GenBank/DDBJ whole genome shotgun (WGS) entry which is preliminary data.</text>
</comment>
<dbReference type="GO" id="GO:0061630">
    <property type="term" value="F:ubiquitin protein ligase activity"/>
    <property type="evidence" value="ECO:0007669"/>
    <property type="project" value="InterPro"/>
</dbReference>
<proteinExistence type="predicted"/>
<feature type="compositionally biased region" description="Low complexity" evidence="4">
    <location>
        <begin position="170"/>
        <end position="184"/>
    </location>
</feature>
<dbReference type="PANTHER" id="PTHR44080">
    <property type="entry name" value="E3 UBIQUITIN-PROTEIN LIGASE COP1"/>
    <property type="match status" value="1"/>
</dbReference>
<sequence>MSITTNLHLVNSVPMNDNNNSPLLNSNNIISASNVSYSNKVPIYNQSPIHNDVLGQLSSSRDDSIPSFIDASNAAEGSPPYLNASSPTGDVASFMDIAKLTETPSNISETSDNTTYASYIPPSPSYIPPRNNFDSTPVQNYNETTIENSLVSNDPYNENQRLLDDITSPTSSGGTLNSDNNSSNNRSLAQVKIHERLQIIIIRAQILNDAAEADVPDGEPHRQGDARSQSNKKREHTEMEGSLIFEKYLSLFNLSILYEDIMNINSLILYAYGYRAPSETLNQRLFTKKKRVREHFEDLESCYLSYRLQDNLFGSSSMVSSIEFDCDDEYFATKKIKIFEYGNIERQLVGASLGYNNNVSSSVRDNICLSWNTYKTQIASADYDGVVSLWDVNTGMQVMSFDEHEKRAWSVDFSRMDPTKLASDHHGDTRENQCSFIKAIIKRCLMLNSCDPISTDSTLRLWNTNTNSCVRTFTGYVNEKNFVDLIMTADWIMCGSEENSVIAYYKPCEEAPESDASLFVSSVCWKKNSNIVLANSQALSKC</sequence>
<name>A0A9N8ZX14_9GLOM</name>
<dbReference type="InterPro" id="IPR001680">
    <property type="entry name" value="WD40_rpt"/>
</dbReference>
<organism evidence="5 6">
    <name type="scientific">Ambispora leptoticha</name>
    <dbReference type="NCBI Taxonomy" id="144679"/>
    <lineage>
        <taxon>Eukaryota</taxon>
        <taxon>Fungi</taxon>
        <taxon>Fungi incertae sedis</taxon>
        <taxon>Mucoromycota</taxon>
        <taxon>Glomeromycotina</taxon>
        <taxon>Glomeromycetes</taxon>
        <taxon>Archaeosporales</taxon>
        <taxon>Ambisporaceae</taxon>
        <taxon>Ambispora</taxon>
    </lineage>
</organism>
<keyword evidence="6" id="KW-1185">Reference proteome</keyword>
<evidence type="ECO:0000256" key="4">
    <source>
        <dbReference type="SAM" id="MobiDB-lite"/>
    </source>
</evidence>
<gene>
    <name evidence="5" type="ORF">ALEPTO_LOCUS3941</name>
</gene>
<feature type="repeat" description="WD" evidence="3">
    <location>
        <begin position="369"/>
        <end position="400"/>
    </location>
</feature>
<evidence type="ECO:0000313" key="5">
    <source>
        <dbReference type="EMBL" id="CAG8510325.1"/>
    </source>
</evidence>